<dbReference type="Proteomes" id="UP001338125">
    <property type="component" value="Unassembled WGS sequence"/>
</dbReference>
<evidence type="ECO:0000259" key="1">
    <source>
        <dbReference type="Pfam" id="PF00085"/>
    </source>
</evidence>
<protein>
    <submittedName>
        <fullName evidence="2">Thioredoxin Asp f 29</fullName>
    </submittedName>
</protein>
<keyword evidence="3" id="KW-1185">Reference proteome</keyword>
<dbReference type="Pfam" id="PF00085">
    <property type="entry name" value="Thioredoxin"/>
    <property type="match status" value="1"/>
</dbReference>
<dbReference type="Gene3D" id="3.40.30.10">
    <property type="entry name" value="Glutaredoxin"/>
    <property type="match status" value="1"/>
</dbReference>
<sequence length="72" mass="8198">MGVHIIKSNSNDDEFKDIYFIKFDTDEVADPAERLGVRAYPTYQFYRGGEQVGELIEGSPQRLTQNLTQLAT</sequence>
<gene>
    <name evidence="2" type="ORF">PT974_12222</name>
</gene>
<proteinExistence type="predicted"/>
<evidence type="ECO:0000313" key="2">
    <source>
        <dbReference type="EMBL" id="KAK5988083.1"/>
    </source>
</evidence>
<accession>A0ABR0S7D5</accession>
<dbReference type="InterPro" id="IPR036249">
    <property type="entry name" value="Thioredoxin-like_sf"/>
</dbReference>
<evidence type="ECO:0000313" key="3">
    <source>
        <dbReference type="Proteomes" id="UP001338125"/>
    </source>
</evidence>
<dbReference type="CDD" id="cd02947">
    <property type="entry name" value="TRX_family"/>
    <property type="match status" value="1"/>
</dbReference>
<dbReference type="InterPro" id="IPR013766">
    <property type="entry name" value="Thioredoxin_domain"/>
</dbReference>
<dbReference type="EMBL" id="JAVFKD010000016">
    <property type="protein sequence ID" value="KAK5988083.1"/>
    <property type="molecule type" value="Genomic_DNA"/>
</dbReference>
<name>A0ABR0S7D5_9HYPO</name>
<dbReference type="SUPFAM" id="SSF52833">
    <property type="entry name" value="Thioredoxin-like"/>
    <property type="match status" value="1"/>
</dbReference>
<comment type="caution">
    <text evidence="2">The sequence shown here is derived from an EMBL/GenBank/DDBJ whole genome shotgun (WGS) entry which is preliminary data.</text>
</comment>
<reference evidence="2 3" key="1">
    <citation type="submission" date="2024-01" db="EMBL/GenBank/DDBJ databases">
        <title>Complete genome of Cladobotryum mycophilum ATHUM6906.</title>
        <authorList>
            <person name="Christinaki A.C."/>
            <person name="Myridakis A.I."/>
            <person name="Kouvelis V.N."/>
        </authorList>
    </citation>
    <scope>NUCLEOTIDE SEQUENCE [LARGE SCALE GENOMIC DNA]</scope>
    <source>
        <strain evidence="2 3">ATHUM6906</strain>
    </source>
</reference>
<organism evidence="2 3">
    <name type="scientific">Cladobotryum mycophilum</name>
    <dbReference type="NCBI Taxonomy" id="491253"/>
    <lineage>
        <taxon>Eukaryota</taxon>
        <taxon>Fungi</taxon>
        <taxon>Dikarya</taxon>
        <taxon>Ascomycota</taxon>
        <taxon>Pezizomycotina</taxon>
        <taxon>Sordariomycetes</taxon>
        <taxon>Hypocreomycetidae</taxon>
        <taxon>Hypocreales</taxon>
        <taxon>Hypocreaceae</taxon>
        <taxon>Cladobotryum</taxon>
    </lineage>
</organism>
<feature type="domain" description="Thioredoxin" evidence="1">
    <location>
        <begin position="13"/>
        <end position="67"/>
    </location>
</feature>